<gene>
    <name evidence="1" type="ORF">COX83_04090</name>
</gene>
<evidence type="ECO:0000313" key="2">
    <source>
        <dbReference type="Proteomes" id="UP000230078"/>
    </source>
</evidence>
<organism evidence="1 2">
    <name type="scientific">Candidatus Magasanikbacteria bacterium CG_4_10_14_0_2_um_filter_41_31</name>
    <dbReference type="NCBI Taxonomy" id="1974639"/>
    <lineage>
        <taxon>Bacteria</taxon>
        <taxon>Candidatus Magasanikiibacteriota</taxon>
    </lineage>
</organism>
<dbReference type="EMBL" id="PFPI01000057">
    <property type="protein sequence ID" value="PIZ92542.1"/>
    <property type="molecule type" value="Genomic_DNA"/>
</dbReference>
<proteinExistence type="predicted"/>
<name>A0A2M7V297_9BACT</name>
<sequence>MFCINQTTIHAYLQKAILAFVVVALLIGAFPHVTSVFAETELGLDKQEDAVFPVSDDREPTREMWIVATAYSSDPAQTDASPCTPAMSSFDMCTYYEDYGIENTIATNFLPLGTQVKFPELYGDKIFVVRDRMNARYNGTNRIDFWVGSEHPTSRDIIATAKNKARGFGVKQVKMEIYSR</sequence>
<dbReference type="Proteomes" id="UP000230078">
    <property type="component" value="Unassembled WGS sequence"/>
</dbReference>
<accession>A0A2M7V297</accession>
<evidence type="ECO:0000313" key="1">
    <source>
        <dbReference type="EMBL" id="PIZ92542.1"/>
    </source>
</evidence>
<comment type="caution">
    <text evidence="1">The sequence shown here is derived from an EMBL/GenBank/DDBJ whole genome shotgun (WGS) entry which is preliminary data.</text>
</comment>
<dbReference type="CDD" id="cd22784">
    <property type="entry name" value="DPBB_MltA_YuiC-like"/>
    <property type="match status" value="1"/>
</dbReference>
<protein>
    <recommendedName>
        <fullName evidence="3">3D domain-containing protein</fullName>
    </recommendedName>
</protein>
<dbReference type="AlphaFoldDB" id="A0A2M7V297"/>
<reference evidence="2" key="1">
    <citation type="submission" date="2017-09" db="EMBL/GenBank/DDBJ databases">
        <title>Depth-based differentiation of microbial function through sediment-hosted aquifers and enrichment of novel symbionts in the deep terrestrial subsurface.</title>
        <authorList>
            <person name="Probst A.J."/>
            <person name="Ladd B."/>
            <person name="Jarett J.K."/>
            <person name="Geller-Mcgrath D.E."/>
            <person name="Sieber C.M.K."/>
            <person name="Emerson J.B."/>
            <person name="Anantharaman K."/>
            <person name="Thomas B.C."/>
            <person name="Malmstrom R."/>
            <person name="Stieglmeier M."/>
            <person name="Klingl A."/>
            <person name="Woyke T."/>
            <person name="Ryan C.M."/>
            <person name="Banfield J.F."/>
        </authorList>
    </citation>
    <scope>NUCLEOTIDE SEQUENCE [LARGE SCALE GENOMIC DNA]</scope>
</reference>
<evidence type="ECO:0008006" key="3">
    <source>
        <dbReference type="Google" id="ProtNLM"/>
    </source>
</evidence>